<keyword evidence="7" id="KW-0915">Sodium</keyword>
<evidence type="ECO:0000256" key="12">
    <source>
        <dbReference type="SAM" id="Phobius"/>
    </source>
</evidence>
<feature type="transmembrane region" description="Helical" evidence="12">
    <location>
        <begin position="335"/>
        <end position="360"/>
    </location>
</feature>
<sequence length="604" mass="65823">MDADKKQFGIVDFVVFIGLLVMTMLVGIYHAYRDRKKSNLDNYYFGGRNMPPIPVGLSISVTFISAMTVIGYPTETYLFGTVIGWFCFVNFIPTTVACVIYIPLVHRLKLASIYEYLELRFHKSLRQMGSIFISVAMIVYMGLTIYIPALALNAVTPLDLIWTIILGSGICTIYTALGGMKAVVWTDTLQTCIMLAGSLAALIKATTHVGGFHKVWAALDRGGRLNFFNFNPDPTLRNSFWTIIVGTAINFSNPNQAIIQRYMSCSSVKKARTAALVAIIPSVAFILIAVLTGCAMYAYYEGCDPLLANKIQKVDQMMPYLVVDIFQDVPGMAGLFVSAGFSGTLSTVSSGINSLASLAVEDFILVQRPKIKSTTQVTISKIIVVVFGFIVMSFALSVQYFGGTVTQIGFTLAGILGGPLLAVFTLGLFFPWTNTKGALIGQITSTVLTATLVALCLAYGVSPIQNRSLPASTDECVEMLSSNATDVTPLKHFPTTAVVMTTTSIEANLPLQDSLFAISYIYFGAVGFALCLILGLFVSFATGANKPSELDPKLFIPLIENEIFPASVRKFFRFGVPPLQEESFKAEETELKILQEYVSTESEV</sequence>
<evidence type="ECO:0000256" key="6">
    <source>
        <dbReference type="ARBA" id="ARBA00022989"/>
    </source>
</evidence>
<gene>
    <name evidence="13" type="ORF">CVLEPA_LOCUS14414</name>
</gene>
<reference evidence="13 14" key="1">
    <citation type="submission" date="2024-02" db="EMBL/GenBank/DDBJ databases">
        <authorList>
            <person name="Daric V."/>
            <person name="Darras S."/>
        </authorList>
    </citation>
    <scope>NUCLEOTIDE SEQUENCE [LARGE SCALE GENOMIC DNA]</scope>
</reference>
<evidence type="ECO:0000256" key="10">
    <source>
        <dbReference type="ARBA" id="ARBA00023201"/>
    </source>
</evidence>
<evidence type="ECO:0000256" key="3">
    <source>
        <dbReference type="ARBA" id="ARBA00022448"/>
    </source>
</evidence>
<keyword evidence="5 12" id="KW-0812">Transmembrane</keyword>
<feature type="transmembrane region" description="Helical" evidence="12">
    <location>
        <begin position="408"/>
        <end position="432"/>
    </location>
</feature>
<proteinExistence type="inferred from homology"/>
<evidence type="ECO:0000256" key="7">
    <source>
        <dbReference type="ARBA" id="ARBA00023053"/>
    </source>
</evidence>
<keyword evidence="6 12" id="KW-1133">Transmembrane helix</keyword>
<feature type="transmembrane region" description="Helical" evidence="12">
    <location>
        <begin position="125"/>
        <end position="148"/>
    </location>
</feature>
<dbReference type="CDD" id="cd11492">
    <property type="entry name" value="SLC5sbd_NIS-SMVT"/>
    <property type="match status" value="1"/>
</dbReference>
<dbReference type="InterPro" id="IPR038377">
    <property type="entry name" value="Na/Glc_symporter_sf"/>
</dbReference>
<accession>A0ABP0FUN0</accession>
<evidence type="ECO:0000256" key="5">
    <source>
        <dbReference type="ARBA" id="ARBA00022692"/>
    </source>
</evidence>
<dbReference type="Pfam" id="PF00474">
    <property type="entry name" value="SSF"/>
    <property type="match status" value="1"/>
</dbReference>
<evidence type="ECO:0000313" key="14">
    <source>
        <dbReference type="Proteomes" id="UP001642483"/>
    </source>
</evidence>
<feature type="transmembrane region" description="Helical" evidence="12">
    <location>
        <begin position="78"/>
        <end position="104"/>
    </location>
</feature>
<comment type="similarity">
    <text evidence="2 11">Belongs to the sodium:solute symporter (SSF) (TC 2.A.21) family.</text>
</comment>
<dbReference type="InterPro" id="IPR051163">
    <property type="entry name" value="Sodium:Solute_Symporter_SSF"/>
</dbReference>
<dbReference type="NCBIfam" id="TIGR00813">
    <property type="entry name" value="sss"/>
    <property type="match status" value="1"/>
</dbReference>
<dbReference type="PANTHER" id="PTHR42985">
    <property type="entry name" value="SODIUM-COUPLED MONOCARBOXYLATE TRANSPORTER"/>
    <property type="match status" value="1"/>
</dbReference>
<dbReference type="InterPro" id="IPR001734">
    <property type="entry name" value="Na/solute_symporter"/>
</dbReference>
<keyword evidence="10" id="KW-0739">Sodium transport</keyword>
<keyword evidence="14" id="KW-1185">Reference proteome</keyword>
<feature type="transmembrane region" description="Helical" evidence="12">
    <location>
        <begin position="160"/>
        <end position="180"/>
    </location>
</feature>
<dbReference type="PROSITE" id="PS50283">
    <property type="entry name" value="NA_SOLUT_SYMP_3"/>
    <property type="match status" value="1"/>
</dbReference>
<keyword evidence="8" id="KW-0406">Ion transport</keyword>
<dbReference type="EMBL" id="CAWYQH010000097">
    <property type="protein sequence ID" value="CAK8683331.1"/>
    <property type="molecule type" value="Genomic_DNA"/>
</dbReference>
<evidence type="ECO:0000256" key="1">
    <source>
        <dbReference type="ARBA" id="ARBA00004651"/>
    </source>
</evidence>
<comment type="caution">
    <text evidence="13">The sequence shown here is derived from an EMBL/GenBank/DDBJ whole genome shotgun (WGS) entry which is preliminary data.</text>
</comment>
<feature type="transmembrane region" description="Helical" evidence="12">
    <location>
        <begin position="53"/>
        <end position="72"/>
    </location>
</feature>
<keyword evidence="3" id="KW-0813">Transport</keyword>
<keyword evidence="4" id="KW-1003">Cell membrane</keyword>
<protein>
    <recommendedName>
        <fullName evidence="15">Sodium-coupled monocarboxylate transporter 1</fullName>
    </recommendedName>
</protein>
<evidence type="ECO:0000256" key="2">
    <source>
        <dbReference type="ARBA" id="ARBA00006434"/>
    </source>
</evidence>
<feature type="transmembrane region" description="Helical" evidence="12">
    <location>
        <begin position="439"/>
        <end position="461"/>
    </location>
</feature>
<evidence type="ECO:0000256" key="4">
    <source>
        <dbReference type="ARBA" id="ARBA00022475"/>
    </source>
</evidence>
<feature type="transmembrane region" description="Helical" evidence="12">
    <location>
        <begin position="381"/>
        <end position="402"/>
    </location>
</feature>
<feature type="transmembrane region" description="Helical" evidence="12">
    <location>
        <begin position="274"/>
        <end position="300"/>
    </location>
</feature>
<dbReference type="Gene3D" id="1.20.1730.10">
    <property type="entry name" value="Sodium/glucose cotransporter"/>
    <property type="match status" value="1"/>
</dbReference>
<organism evidence="13 14">
    <name type="scientific">Clavelina lepadiformis</name>
    <name type="common">Light-bulb sea squirt</name>
    <name type="synonym">Ascidia lepadiformis</name>
    <dbReference type="NCBI Taxonomy" id="159417"/>
    <lineage>
        <taxon>Eukaryota</taxon>
        <taxon>Metazoa</taxon>
        <taxon>Chordata</taxon>
        <taxon>Tunicata</taxon>
        <taxon>Ascidiacea</taxon>
        <taxon>Aplousobranchia</taxon>
        <taxon>Clavelinidae</taxon>
        <taxon>Clavelina</taxon>
    </lineage>
</organism>
<name>A0ABP0FUN0_CLALP</name>
<evidence type="ECO:0000256" key="11">
    <source>
        <dbReference type="RuleBase" id="RU362091"/>
    </source>
</evidence>
<feature type="transmembrane region" description="Helical" evidence="12">
    <location>
        <begin position="13"/>
        <end position="32"/>
    </location>
</feature>
<evidence type="ECO:0000256" key="8">
    <source>
        <dbReference type="ARBA" id="ARBA00023065"/>
    </source>
</evidence>
<comment type="subcellular location">
    <subcellularLocation>
        <location evidence="1">Cell membrane</location>
        <topology evidence="1">Multi-pass membrane protein</topology>
    </subcellularLocation>
</comment>
<feature type="transmembrane region" description="Helical" evidence="12">
    <location>
        <begin position="520"/>
        <end position="544"/>
    </location>
</feature>
<evidence type="ECO:0000256" key="9">
    <source>
        <dbReference type="ARBA" id="ARBA00023136"/>
    </source>
</evidence>
<dbReference type="Proteomes" id="UP001642483">
    <property type="component" value="Unassembled WGS sequence"/>
</dbReference>
<keyword evidence="9 12" id="KW-0472">Membrane</keyword>
<evidence type="ECO:0000313" key="13">
    <source>
        <dbReference type="EMBL" id="CAK8683331.1"/>
    </source>
</evidence>
<evidence type="ECO:0008006" key="15">
    <source>
        <dbReference type="Google" id="ProtNLM"/>
    </source>
</evidence>
<dbReference type="PANTHER" id="PTHR42985:SF45">
    <property type="entry name" value="SODIUM_IODIDE COTRANSPORTER-LIKE"/>
    <property type="match status" value="1"/>
</dbReference>